<dbReference type="Pfam" id="PF00899">
    <property type="entry name" value="ThiF"/>
    <property type="match status" value="1"/>
</dbReference>
<dbReference type="AlphaFoldDB" id="E4U0C7"/>
<dbReference type="InterPro" id="IPR000594">
    <property type="entry name" value="ThiF_NAD_FAD-bd"/>
</dbReference>
<keyword evidence="3" id="KW-1185">Reference proteome</keyword>
<protein>
    <submittedName>
        <fullName evidence="2">UBA/THIF-type NAD/FAD binding protein</fullName>
    </submittedName>
</protein>
<feature type="domain" description="THIF-type NAD/FAD binding fold" evidence="1">
    <location>
        <begin position="8"/>
        <end position="136"/>
    </location>
</feature>
<sequence>MRHTRTRLVFGEENFEKFHNAKILMLGVGGVGSFCLDCLYRSGVRDITIVDFDRYDLTNQNRQMHSESHEGELKVEALKTHYPEVIAMAEKITPEWVETFDFEPYDLILDAIDDTRAKLALIQKCYPKLISSVGSAKRLDPTKIEVRSFWKIEGDPFASKLRNELRKRKFKGDFSCICSSELPRIKEKGSFVAVTGAFGLAMCSLALRRISLLK</sequence>
<evidence type="ECO:0000259" key="1">
    <source>
        <dbReference type="Pfam" id="PF00899"/>
    </source>
</evidence>
<dbReference type="Gene3D" id="3.40.50.720">
    <property type="entry name" value="NAD(P)-binding Rossmann-like Domain"/>
    <property type="match status" value="1"/>
</dbReference>
<dbReference type="eggNOG" id="COG1179">
    <property type="taxonomic scope" value="Bacteria"/>
</dbReference>
<dbReference type="InterPro" id="IPR035985">
    <property type="entry name" value="Ubiquitin-activating_enz"/>
</dbReference>
<dbReference type="OrthoDB" id="9804150at2"/>
<dbReference type="Proteomes" id="UP000008721">
    <property type="component" value="Chromosome"/>
</dbReference>
<dbReference type="KEGG" id="sku:Sulku_0558"/>
<reference evidence="2 3" key="1">
    <citation type="journal article" date="2012" name="Stand. Genomic Sci.">
        <title>Complete genome sequence of the sulfur compounds oxidizing chemolithoautotroph Sulfuricurvum kujiense type strain (YK-1(T)).</title>
        <authorList>
            <person name="Han C."/>
            <person name="Kotsyurbenko O."/>
            <person name="Chertkov O."/>
            <person name="Held B."/>
            <person name="Lapidus A."/>
            <person name="Nolan M."/>
            <person name="Lucas S."/>
            <person name="Hammon N."/>
            <person name="Deshpande S."/>
            <person name="Cheng J.F."/>
            <person name="Tapia R."/>
            <person name="Goodwin L.A."/>
            <person name="Pitluck S."/>
            <person name="Liolios K."/>
            <person name="Pagani I."/>
            <person name="Ivanova N."/>
            <person name="Mavromatis K."/>
            <person name="Mikhailova N."/>
            <person name="Pati A."/>
            <person name="Chen A."/>
            <person name="Palaniappan K."/>
            <person name="Land M."/>
            <person name="Hauser L."/>
            <person name="Chang Y.J."/>
            <person name="Jeffries C.D."/>
            <person name="Brambilla E.M."/>
            <person name="Rohde M."/>
            <person name="Spring S."/>
            <person name="Sikorski J."/>
            <person name="Goker M."/>
            <person name="Woyke T."/>
            <person name="Bristow J."/>
            <person name="Eisen J.A."/>
            <person name="Markowitz V."/>
            <person name="Hugenholtz P."/>
            <person name="Kyrpides N.C."/>
            <person name="Klenk H.P."/>
            <person name="Detter J.C."/>
        </authorList>
    </citation>
    <scope>NUCLEOTIDE SEQUENCE [LARGE SCALE GENOMIC DNA]</scope>
    <source>
        <strain evidence="3">ATCC BAA-921 / DSM 16994 / JCM 11577 / YK-1</strain>
    </source>
</reference>
<proteinExistence type="predicted"/>
<dbReference type="SUPFAM" id="SSF69572">
    <property type="entry name" value="Activating enzymes of the ubiquitin-like proteins"/>
    <property type="match status" value="1"/>
</dbReference>
<dbReference type="HOGENOM" id="CLU_013325_4_1_7"/>
<dbReference type="GO" id="GO:0061504">
    <property type="term" value="P:cyclic threonylcarbamoyladenosine biosynthetic process"/>
    <property type="evidence" value="ECO:0007669"/>
    <property type="project" value="TreeGrafter"/>
</dbReference>
<dbReference type="GO" id="GO:0008641">
    <property type="term" value="F:ubiquitin-like modifier activating enzyme activity"/>
    <property type="evidence" value="ECO:0007669"/>
    <property type="project" value="InterPro"/>
</dbReference>
<accession>E4U0C7</accession>
<dbReference type="InterPro" id="IPR045886">
    <property type="entry name" value="ThiF/MoeB/HesA"/>
</dbReference>
<evidence type="ECO:0000313" key="3">
    <source>
        <dbReference type="Proteomes" id="UP000008721"/>
    </source>
</evidence>
<gene>
    <name evidence="2" type="ordered locus">Sulku_0558</name>
</gene>
<dbReference type="GO" id="GO:0061503">
    <property type="term" value="F:tRNA threonylcarbamoyladenosine dehydratase"/>
    <property type="evidence" value="ECO:0007669"/>
    <property type="project" value="TreeGrafter"/>
</dbReference>
<organism evidence="2 3">
    <name type="scientific">Sulfuricurvum kujiense (strain ATCC BAA-921 / DSM 16994 / JCM 11577 / YK-1)</name>
    <dbReference type="NCBI Taxonomy" id="709032"/>
    <lineage>
        <taxon>Bacteria</taxon>
        <taxon>Pseudomonadati</taxon>
        <taxon>Campylobacterota</taxon>
        <taxon>Epsilonproteobacteria</taxon>
        <taxon>Campylobacterales</taxon>
        <taxon>Sulfurimonadaceae</taxon>
        <taxon>Sulfuricurvum</taxon>
    </lineage>
</organism>
<dbReference type="CDD" id="cd00755">
    <property type="entry name" value="YgdL_like"/>
    <property type="match status" value="1"/>
</dbReference>
<dbReference type="RefSeq" id="WP_013459421.1">
    <property type="nucleotide sequence ID" value="NC_014762.1"/>
</dbReference>
<evidence type="ECO:0000313" key="2">
    <source>
        <dbReference type="EMBL" id="ADR33224.1"/>
    </source>
</evidence>
<dbReference type="PANTHER" id="PTHR43267:SF1">
    <property type="entry name" value="TRNA THREONYLCARBAMOYLADENOSINE DEHYDRATASE"/>
    <property type="match status" value="1"/>
</dbReference>
<dbReference type="STRING" id="709032.Sulku_0558"/>
<name>E4U0C7_SULKY</name>
<dbReference type="PANTHER" id="PTHR43267">
    <property type="entry name" value="TRNA THREONYLCARBAMOYLADENOSINE DEHYDRATASE"/>
    <property type="match status" value="1"/>
</dbReference>
<dbReference type="EMBL" id="CP002355">
    <property type="protein sequence ID" value="ADR33224.1"/>
    <property type="molecule type" value="Genomic_DNA"/>
</dbReference>